<dbReference type="InterPro" id="IPR035418">
    <property type="entry name" value="AraC-bd_2"/>
</dbReference>
<dbReference type="PANTHER" id="PTHR46796">
    <property type="entry name" value="HTH-TYPE TRANSCRIPTIONAL ACTIVATOR RHAS-RELATED"/>
    <property type="match status" value="1"/>
</dbReference>
<dbReference type="GO" id="GO:0043565">
    <property type="term" value="F:sequence-specific DNA binding"/>
    <property type="evidence" value="ECO:0007669"/>
    <property type="project" value="InterPro"/>
</dbReference>
<protein>
    <submittedName>
        <fullName evidence="5">AraC-type DNA-binding protein</fullName>
    </submittedName>
</protein>
<dbReference type="SMART" id="SM00342">
    <property type="entry name" value="HTH_ARAC"/>
    <property type="match status" value="1"/>
</dbReference>
<keyword evidence="2 5" id="KW-0238">DNA-binding</keyword>
<dbReference type="Proteomes" id="UP000199088">
    <property type="component" value="Unassembled WGS sequence"/>
</dbReference>
<dbReference type="InterPro" id="IPR050204">
    <property type="entry name" value="AraC_XylS_family_regulators"/>
</dbReference>
<dbReference type="Pfam" id="PF12833">
    <property type="entry name" value="HTH_18"/>
    <property type="match status" value="1"/>
</dbReference>
<dbReference type="EMBL" id="FNIR01000002">
    <property type="protein sequence ID" value="SDN84234.1"/>
    <property type="molecule type" value="Genomic_DNA"/>
</dbReference>
<reference evidence="6" key="1">
    <citation type="submission" date="2016-10" db="EMBL/GenBank/DDBJ databases">
        <authorList>
            <person name="Varghese N."/>
            <person name="Submissions S."/>
        </authorList>
    </citation>
    <scope>NUCLEOTIDE SEQUENCE [LARGE SCALE GENOMIC DNA]</scope>
    <source>
        <strain evidence="6">DSM 45843</strain>
    </source>
</reference>
<dbReference type="InterPro" id="IPR018060">
    <property type="entry name" value="HTH_AraC"/>
</dbReference>
<dbReference type="PANTHER" id="PTHR46796:SF6">
    <property type="entry name" value="ARAC SUBFAMILY"/>
    <property type="match status" value="1"/>
</dbReference>
<dbReference type="PROSITE" id="PS00041">
    <property type="entry name" value="HTH_ARAC_FAMILY_1"/>
    <property type="match status" value="1"/>
</dbReference>
<keyword evidence="1" id="KW-0805">Transcription regulation</keyword>
<accession>A0A1H0EPA4</accession>
<dbReference type="AlphaFoldDB" id="A0A1H0EPA4"/>
<dbReference type="GO" id="GO:0003700">
    <property type="term" value="F:DNA-binding transcription factor activity"/>
    <property type="evidence" value="ECO:0007669"/>
    <property type="project" value="InterPro"/>
</dbReference>
<evidence type="ECO:0000313" key="5">
    <source>
        <dbReference type="EMBL" id="SDN84234.1"/>
    </source>
</evidence>
<evidence type="ECO:0000259" key="4">
    <source>
        <dbReference type="PROSITE" id="PS01124"/>
    </source>
</evidence>
<evidence type="ECO:0000313" key="6">
    <source>
        <dbReference type="Proteomes" id="UP000199088"/>
    </source>
</evidence>
<dbReference type="Gene3D" id="1.10.10.60">
    <property type="entry name" value="Homeodomain-like"/>
    <property type="match status" value="1"/>
</dbReference>
<name>A0A1H0EPA4_9ACTN</name>
<evidence type="ECO:0000256" key="1">
    <source>
        <dbReference type="ARBA" id="ARBA00023015"/>
    </source>
</evidence>
<dbReference type="SUPFAM" id="SSF46689">
    <property type="entry name" value="Homeodomain-like"/>
    <property type="match status" value="1"/>
</dbReference>
<dbReference type="PROSITE" id="PS01124">
    <property type="entry name" value="HTH_ARAC_FAMILY_2"/>
    <property type="match status" value="1"/>
</dbReference>
<gene>
    <name evidence="5" type="ORF">SAMN05660199_00817</name>
</gene>
<evidence type="ECO:0000256" key="2">
    <source>
        <dbReference type="ARBA" id="ARBA00023125"/>
    </source>
</evidence>
<dbReference type="InterPro" id="IPR009057">
    <property type="entry name" value="Homeodomain-like_sf"/>
</dbReference>
<keyword evidence="3" id="KW-0804">Transcription</keyword>
<dbReference type="Pfam" id="PF14525">
    <property type="entry name" value="AraC_binding_2"/>
    <property type="match status" value="1"/>
</dbReference>
<proteinExistence type="predicted"/>
<dbReference type="STRING" id="1052260.SAMN05660199_00817"/>
<dbReference type="InterPro" id="IPR018062">
    <property type="entry name" value="HTH_AraC-typ_CS"/>
</dbReference>
<evidence type="ECO:0000256" key="3">
    <source>
        <dbReference type="ARBA" id="ARBA00023163"/>
    </source>
</evidence>
<sequence>MLTCGAAGPEAFEQWRALISDTFVPLTATPTTDRPFRGELRVVTHPAVQLTEVRAQGQHVARTRQLIAGSCEDYLLASIQLGGRGRVEQDGRTAVLTPGAMTFYDSTRPYVLHFDDAFEQLVVQLPRRPLLAAAGIPDDGVHLTAVALEAGGPGSVLAGFFSSLALVHDRDPVGAAQLSAHAPGLLASALRLAAGQGAGPEDAGLERERVLAHLRRHAADPHLDADTVAAACHLSRRALFRLFEGHESWASALRRIRVERAAGLLLTQPRRPVAAIGTACGFAGEAQFHRAFRQVVGCTPAEHRGRGGGTQRR</sequence>
<organism evidence="5 6">
    <name type="scientific">Klenkia soli</name>
    <dbReference type="NCBI Taxonomy" id="1052260"/>
    <lineage>
        <taxon>Bacteria</taxon>
        <taxon>Bacillati</taxon>
        <taxon>Actinomycetota</taxon>
        <taxon>Actinomycetes</taxon>
        <taxon>Geodermatophilales</taxon>
        <taxon>Geodermatophilaceae</taxon>
        <taxon>Klenkia</taxon>
    </lineage>
</organism>
<feature type="domain" description="HTH araC/xylS-type" evidence="4">
    <location>
        <begin position="208"/>
        <end position="306"/>
    </location>
</feature>
<keyword evidence="6" id="KW-1185">Reference proteome</keyword>